<dbReference type="OrthoDB" id="273314at2"/>
<dbReference type="Pfam" id="PF14200">
    <property type="entry name" value="RicinB_lectin_2"/>
    <property type="match status" value="1"/>
</dbReference>
<feature type="domain" description="Ricin B lectin" evidence="6">
    <location>
        <begin position="342"/>
        <end position="477"/>
    </location>
</feature>
<proteinExistence type="inferred from homology"/>
<dbReference type="PANTHER" id="PTHR22925:SF3">
    <property type="entry name" value="GLYCOSYL HYDROLASE FAMILY PROTEIN 43"/>
    <property type="match status" value="1"/>
</dbReference>
<dbReference type="AlphaFoldDB" id="A0A3R9NXJ0"/>
<dbReference type="Pfam" id="PF04616">
    <property type="entry name" value="Glyco_hydro_43"/>
    <property type="match status" value="1"/>
</dbReference>
<dbReference type="Gene3D" id="2.80.10.50">
    <property type="match status" value="1"/>
</dbReference>
<reference evidence="7 8" key="1">
    <citation type="submission" date="2018-12" db="EMBL/GenBank/DDBJ databases">
        <title>Sequencing of bacterial isolates from soil warming experiment in Harvard Forest, Massachusetts, USA.</title>
        <authorList>
            <person name="Deangelis K."/>
        </authorList>
    </citation>
    <scope>NUCLEOTIDE SEQUENCE [LARGE SCALE GENOMIC DNA]</scope>
    <source>
        <strain evidence="7 8">EB153</strain>
    </source>
</reference>
<comment type="caution">
    <text evidence="7">The sequence shown here is derived from an EMBL/GenBank/DDBJ whole genome shotgun (WGS) entry which is preliminary data.</text>
</comment>
<dbReference type="Proteomes" id="UP000269669">
    <property type="component" value="Unassembled WGS sequence"/>
</dbReference>
<dbReference type="GO" id="GO:0030246">
    <property type="term" value="F:carbohydrate binding"/>
    <property type="evidence" value="ECO:0007669"/>
    <property type="project" value="UniProtKB-KW"/>
</dbReference>
<dbReference type="InterPro" id="IPR006710">
    <property type="entry name" value="Glyco_hydro_43"/>
</dbReference>
<dbReference type="RefSeq" id="WP_125487419.1">
    <property type="nucleotide sequence ID" value="NZ_RSDW01000001.1"/>
</dbReference>
<sequence>MQNYNAIVSRDFRLHIGISALYLALLTITFCSFTAQAQIVPGAPWNATNGSMIAAHGGGIIKVGSTYYWIGEDDSSGGGFQGINCYSSTDLTTWAFVNDVLPPQSSGDLVSTNLVERPKVLYNSSTGKYVMWVHIYSGDSVGYATSSSVCGTYTYQGSSQPLGNESFDIGSFQDTDGTAYLLSANYDNGIIVYKMSSDYLSPASIVDGVSTWGDREAPAMFKVNGTYFLICSHETGWSSNDDQYSYATSISGPWSALADIATAGTNTWNSQSTFVLPVTGSSGTTYIYLGDRWISGQINQSPYIWLPLTVSGNTLSLPWVNKWTLNVSAGTWTNSSYTSLQTGSNHELVNLNSGLCLSAVGTTEGTVAQGVNCNASTLQQWDLITQGSGYYVTNQDSGYVAEDEGNSKTAGSPVDTWPKNGGSNQEWTFTSDGQGNYTVKNVYSGLCLGVKSAAITSGSPIDEGTCDGDINQMWYQR</sequence>
<keyword evidence="5" id="KW-0812">Transmembrane</keyword>
<dbReference type="InterPro" id="IPR035992">
    <property type="entry name" value="Ricin_B-like_lectins"/>
</dbReference>
<dbReference type="PANTHER" id="PTHR22925">
    <property type="entry name" value="GLYCOSYL HYDROLASE 43 FAMILY MEMBER"/>
    <property type="match status" value="1"/>
</dbReference>
<keyword evidence="8" id="KW-1185">Reference proteome</keyword>
<name>A0A3R9NXJ0_9BACT</name>
<dbReference type="GO" id="GO:0005975">
    <property type="term" value="P:carbohydrate metabolic process"/>
    <property type="evidence" value="ECO:0007669"/>
    <property type="project" value="InterPro"/>
</dbReference>
<evidence type="ECO:0000256" key="2">
    <source>
        <dbReference type="ARBA" id="ARBA00022801"/>
    </source>
</evidence>
<keyword evidence="5" id="KW-1133">Transmembrane helix</keyword>
<dbReference type="SUPFAM" id="SSF75005">
    <property type="entry name" value="Arabinanase/levansucrase/invertase"/>
    <property type="match status" value="1"/>
</dbReference>
<keyword evidence="2 4" id="KW-0378">Hydrolase</keyword>
<feature type="transmembrane region" description="Helical" evidence="5">
    <location>
        <begin position="12"/>
        <end position="35"/>
    </location>
</feature>
<evidence type="ECO:0000259" key="6">
    <source>
        <dbReference type="SMART" id="SM00458"/>
    </source>
</evidence>
<dbReference type="GO" id="GO:0004553">
    <property type="term" value="F:hydrolase activity, hydrolyzing O-glycosyl compounds"/>
    <property type="evidence" value="ECO:0007669"/>
    <property type="project" value="InterPro"/>
</dbReference>
<evidence type="ECO:0000256" key="5">
    <source>
        <dbReference type="SAM" id="Phobius"/>
    </source>
</evidence>
<dbReference type="SUPFAM" id="SSF50370">
    <property type="entry name" value="Ricin B-like lectins"/>
    <property type="match status" value="1"/>
</dbReference>
<evidence type="ECO:0000256" key="4">
    <source>
        <dbReference type="RuleBase" id="RU361187"/>
    </source>
</evidence>
<comment type="similarity">
    <text evidence="1 4">Belongs to the glycosyl hydrolase 43 family.</text>
</comment>
<dbReference type="CDD" id="cd18821">
    <property type="entry name" value="GH43_Pc3Gal43A-like"/>
    <property type="match status" value="1"/>
</dbReference>
<evidence type="ECO:0000256" key="3">
    <source>
        <dbReference type="ARBA" id="ARBA00023295"/>
    </source>
</evidence>
<protein>
    <submittedName>
        <fullName evidence="7">Ricin-type beta-trefoil lectin protein</fullName>
    </submittedName>
</protein>
<dbReference type="SMART" id="SM00458">
    <property type="entry name" value="RICIN"/>
    <property type="match status" value="1"/>
</dbReference>
<dbReference type="InterPro" id="IPR023296">
    <property type="entry name" value="Glyco_hydro_beta-prop_sf"/>
</dbReference>
<dbReference type="PROSITE" id="PS50231">
    <property type="entry name" value="RICIN_B_LECTIN"/>
    <property type="match status" value="1"/>
</dbReference>
<dbReference type="EMBL" id="RSDW01000001">
    <property type="protein sequence ID" value="RSL19153.1"/>
    <property type="molecule type" value="Genomic_DNA"/>
</dbReference>
<evidence type="ECO:0000256" key="1">
    <source>
        <dbReference type="ARBA" id="ARBA00009865"/>
    </source>
</evidence>
<dbReference type="Gene3D" id="2.115.10.20">
    <property type="entry name" value="Glycosyl hydrolase domain, family 43"/>
    <property type="match status" value="1"/>
</dbReference>
<organism evidence="7 8">
    <name type="scientific">Edaphobacter aggregans</name>
    <dbReference type="NCBI Taxonomy" id="570835"/>
    <lineage>
        <taxon>Bacteria</taxon>
        <taxon>Pseudomonadati</taxon>
        <taxon>Acidobacteriota</taxon>
        <taxon>Terriglobia</taxon>
        <taxon>Terriglobales</taxon>
        <taxon>Acidobacteriaceae</taxon>
        <taxon>Edaphobacter</taxon>
    </lineage>
</organism>
<gene>
    <name evidence="7" type="ORF">EDE15_4795</name>
</gene>
<evidence type="ECO:0000313" key="7">
    <source>
        <dbReference type="EMBL" id="RSL19153.1"/>
    </source>
</evidence>
<keyword evidence="3 4" id="KW-0326">Glycosidase</keyword>
<dbReference type="CDD" id="cd00161">
    <property type="entry name" value="beta-trefoil_Ricin-like"/>
    <property type="match status" value="1"/>
</dbReference>
<keyword evidence="7" id="KW-0430">Lectin</keyword>
<accession>A0A3R9NXJ0</accession>
<dbReference type="InterPro" id="IPR000772">
    <property type="entry name" value="Ricin_B_lectin"/>
</dbReference>
<evidence type="ECO:0000313" key="8">
    <source>
        <dbReference type="Proteomes" id="UP000269669"/>
    </source>
</evidence>
<keyword evidence="5" id="KW-0472">Membrane</keyword>